<sequence>MNSEISTIESGDDMKNYNFSALTNVELINADLGSMNDEQLSVLYAQARYCQAMTDEDIDTMRELVSEDMTYTHMSGMTQTREEYFADIADGSLRYFTIGMDSPKIEVSGDTASVTYTSVLNANAYGARGTYRMKGTHYYEKRDGEWIAVNSPDR</sequence>
<dbReference type="AlphaFoldDB" id="A0A315Y494"/>
<protein>
    <submittedName>
        <fullName evidence="2">Uncharacterized protein DUF4440</fullName>
    </submittedName>
</protein>
<evidence type="ECO:0000313" key="2">
    <source>
        <dbReference type="EMBL" id="PWJ15491.1"/>
    </source>
</evidence>
<dbReference type="Proteomes" id="UP000245720">
    <property type="component" value="Unassembled WGS sequence"/>
</dbReference>
<dbReference type="OrthoDB" id="3253136at2"/>
<dbReference type="EMBL" id="QGDI01000001">
    <property type="protein sequence ID" value="PWJ15491.1"/>
    <property type="molecule type" value="Genomic_DNA"/>
</dbReference>
<evidence type="ECO:0000259" key="1">
    <source>
        <dbReference type="Pfam" id="PF14534"/>
    </source>
</evidence>
<proteinExistence type="predicted"/>
<organism evidence="2 3">
    <name type="scientific">Ruminococcus flavefaciens</name>
    <dbReference type="NCBI Taxonomy" id="1265"/>
    <lineage>
        <taxon>Bacteria</taxon>
        <taxon>Bacillati</taxon>
        <taxon>Bacillota</taxon>
        <taxon>Clostridia</taxon>
        <taxon>Eubacteriales</taxon>
        <taxon>Oscillospiraceae</taxon>
        <taxon>Ruminococcus</taxon>
    </lineage>
</organism>
<dbReference type="Gene3D" id="3.10.450.50">
    <property type="match status" value="1"/>
</dbReference>
<dbReference type="InterPro" id="IPR032710">
    <property type="entry name" value="NTF2-like_dom_sf"/>
</dbReference>
<evidence type="ECO:0000313" key="3">
    <source>
        <dbReference type="Proteomes" id="UP000245720"/>
    </source>
</evidence>
<dbReference type="InterPro" id="IPR027843">
    <property type="entry name" value="DUF4440"/>
</dbReference>
<dbReference type="Pfam" id="PF14534">
    <property type="entry name" value="DUF4440"/>
    <property type="match status" value="1"/>
</dbReference>
<dbReference type="RefSeq" id="WP_109725279.1">
    <property type="nucleotide sequence ID" value="NZ_QGDI01000001.1"/>
</dbReference>
<dbReference type="SUPFAM" id="SSF54427">
    <property type="entry name" value="NTF2-like"/>
    <property type="match status" value="1"/>
</dbReference>
<accession>A0A315Y494</accession>
<gene>
    <name evidence="2" type="ORF">IE37_00392</name>
</gene>
<comment type="caution">
    <text evidence="2">The sequence shown here is derived from an EMBL/GenBank/DDBJ whole genome shotgun (WGS) entry which is preliminary data.</text>
</comment>
<feature type="domain" description="DUF4440" evidence="1">
    <location>
        <begin position="46"/>
        <end position="146"/>
    </location>
</feature>
<name>A0A315Y494_RUMFL</name>
<reference evidence="2 3" key="1">
    <citation type="submission" date="2018-05" db="EMBL/GenBank/DDBJ databases">
        <title>The Hungate 1000. A catalogue of reference genomes from the rumen microbiome.</title>
        <authorList>
            <person name="Kelly W."/>
        </authorList>
    </citation>
    <scope>NUCLEOTIDE SEQUENCE [LARGE SCALE GENOMIC DNA]</scope>
    <source>
        <strain evidence="2 3">SAb67</strain>
    </source>
</reference>